<evidence type="ECO:0000313" key="1">
    <source>
        <dbReference type="EMBL" id="KAK1862467.1"/>
    </source>
</evidence>
<proteinExistence type="predicted"/>
<comment type="caution">
    <text evidence="1">The sequence shown here is derived from an EMBL/GenBank/DDBJ whole genome shotgun (WGS) entry which is preliminary data.</text>
</comment>
<dbReference type="EMBL" id="CM020618">
    <property type="protein sequence ID" value="KAK1862467.1"/>
    <property type="molecule type" value="Genomic_DNA"/>
</dbReference>
<dbReference type="Proteomes" id="UP000798662">
    <property type="component" value="Chromosome 1"/>
</dbReference>
<name>A0ACC3BY52_PYRYE</name>
<keyword evidence="2" id="KW-1185">Reference proteome</keyword>
<protein>
    <submittedName>
        <fullName evidence="1">Uncharacterized protein</fullName>
    </submittedName>
</protein>
<organism evidence="1 2">
    <name type="scientific">Pyropia yezoensis</name>
    <name type="common">Susabi-nori</name>
    <name type="synonym">Porphyra yezoensis</name>
    <dbReference type="NCBI Taxonomy" id="2788"/>
    <lineage>
        <taxon>Eukaryota</taxon>
        <taxon>Rhodophyta</taxon>
        <taxon>Bangiophyceae</taxon>
        <taxon>Bangiales</taxon>
        <taxon>Bangiaceae</taxon>
        <taxon>Pyropia</taxon>
    </lineage>
</organism>
<accession>A0ACC3BY52</accession>
<sequence length="716" mass="69444">MDPTGGGGPPPPPAGVASTPYPANWTGPAPSSGGGSCGGNDGGGGSGSASGVGASVGGMPRSGSGSSSSISSSEAVAAAAAAAADCASAGAPPRSSAESVAAAAAAAMCAAAAAEGRLAPAAAYEAPLRRSTRPLVPFSVAPLPIPVTGPPPLALQPPHHPIPPSPPPGPSGTVIHPSGFPGRGGAALVIPSPTGVGAPLLLGDELPEGPPTPPAGPPPRAAAAAARAAVRGSTDPAELRLPGYLRGPPRGAMEPSPEALARWEAWGGGGGAARPHRLGWTGRPGQDAGVASPPSPPSPRSGHSGASGGSGGSGDSGADVPVFFHTEIHTRLCRLAARVTARDVELAGLDAGMTRLRLDAIRGEEERSRLALNVTHLRAVIDIQMGAITRLRRELADSSRQVAAARAERDRYAWLAVHVHDGAVPGPDGRSLGGHTHGDVYNDGGDGYDQRGDPRDAADAGDYSGDTGVASVGGDTGIAGVGGEGHATNVHVGDAWGGGDGSGGNVDSFDHLPPPAPVMPPNYLVEVATASAARAVATATASTARLCFRPTVPAGPRAAGAATWANPASGMAAAGGTVVPLPPGLVVPGRTTPAAHNYSPLRPPPPSSPSREALSPRALVELAASAAARAVAAAAAANAHGRFRSPHTNATAAAATAAAAGAAAAVVVPGVAVPLAADVDAADGIDDGNDDAAVGVADRGQAAAVETAMDVPGEAA</sequence>
<reference evidence="1" key="1">
    <citation type="submission" date="2019-11" db="EMBL/GenBank/DDBJ databases">
        <title>Nori genome reveals adaptations in red seaweeds to the harsh intertidal environment.</title>
        <authorList>
            <person name="Wang D."/>
            <person name="Mao Y."/>
        </authorList>
    </citation>
    <scope>NUCLEOTIDE SEQUENCE</scope>
    <source>
        <tissue evidence="1">Gametophyte</tissue>
    </source>
</reference>
<evidence type="ECO:0000313" key="2">
    <source>
        <dbReference type="Proteomes" id="UP000798662"/>
    </source>
</evidence>
<gene>
    <name evidence="1" type="ORF">I4F81_005035</name>
</gene>